<keyword evidence="3" id="KW-0004">4Fe-4S</keyword>
<dbReference type="Proteomes" id="UP000427769">
    <property type="component" value="Chromosome"/>
</dbReference>
<evidence type="ECO:0000259" key="10">
    <source>
        <dbReference type="SMART" id="SM00790"/>
    </source>
</evidence>
<dbReference type="OrthoDB" id="9763894at2"/>
<evidence type="ECO:0000256" key="6">
    <source>
        <dbReference type="ARBA" id="ARBA00023004"/>
    </source>
</evidence>
<comment type="cofactor">
    <cofactor evidence="8">
        <name>tungstopterin</name>
        <dbReference type="ChEBI" id="CHEBI:30402"/>
    </cofactor>
</comment>
<name>A0A5K7ZLM8_9BACT</name>
<dbReference type="SMART" id="SM00790">
    <property type="entry name" value="AFOR_N"/>
    <property type="match status" value="1"/>
</dbReference>
<evidence type="ECO:0000256" key="1">
    <source>
        <dbReference type="ARBA" id="ARBA00001966"/>
    </source>
</evidence>
<dbReference type="EMBL" id="AP021875">
    <property type="protein sequence ID" value="BBO79204.1"/>
    <property type="molecule type" value="Genomic_DNA"/>
</dbReference>
<dbReference type="Gene3D" id="3.60.9.10">
    <property type="entry name" value="Aldehyde ferredoxin oxidoreductase, N-terminal domain"/>
    <property type="match status" value="1"/>
</dbReference>
<dbReference type="PANTHER" id="PTHR30038">
    <property type="entry name" value="ALDEHYDE FERREDOXIN OXIDOREDUCTASE"/>
    <property type="match status" value="1"/>
</dbReference>
<dbReference type="Gene3D" id="1.10.569.10">
    <property type="entry name" value="Aldehyde Ferredoxin Oxidoreductase Protein, subunit A, domain 2"/>
    <property type="match status" value="1"/>
</dbReference>
<proteinExistence type="inferred from homology"/>
<accession>A0A5K7ZLM8</accession>
<evidence type="ECO:0000256" key="3">
    <source>
        <dbReference type="ARBA" id="ARBA00022485"/>
    </source>
</evidence>
<dbReference type="InterPro" id="IPR013984">
    <property type="entry name" value="Ald_Fedxn_OxRdtase_dom2"/>
</dbReference>
<comment type="similarity">
    <text evidence="2">Belongs to the AOR/FOR family.</text>
</comment>
<keyword evidence="4" id="KW-0479">Metal-binding</keyword>
<dbReference type="KEGG" id="dwd:DSCW_66210"/>
<dbReference type="InterPro" id="IPR051919">
    <property type="entry name" value="W-dependent_AOR"/>
</dbReference>
<gene>
    <name evidence="11" type="ORF">DSCW_66210</name>
</gene>
<dbReference type="SUPFAM" id="SSF56228">
    <property type="entry name" value="Aldehyde ferredoxin oxidoreductase, N-terminal domain"/>
    <property type="match status" value="1"/>
</dbReference>
<dbReference type="GO" id="GO:0009055">
    <property type="term" value="F:electron transfer activity"/>
    <property type="evidence" value="ECO:0007669"/>
    <property type="project" value="InterPro"/>
</dbReference>
<evidence type="ECO:0000313" key="12">
    <source>
        <dbReference type="Proteomes" id="UP000427769"/>
    </source>
</evidence>
<organism evidence="11 12">
    <name type="scientific">Desulfosarcina widdelii</name>
    <dbReference type="NCBI Taxonomy" id="947919"/>
    <lineage>
        <taxon>Bacteria</taxon>
        <taxon>Pseudomonadati</taxon>
        <taxon>Thermodesulfobacteriota</taxon>
        <taxon>Desulfobacteria</taxon>
        <taxon>Desulfobacterales</taxon>
        <taxon>Desulfosarcinaceae</taxon>
        <taxon>Desulfosarcina</taxon>
    </lineage>
</organism>
<evidence type="ECO:0000256" key="2">
    <source>
        <dbReference type="ARBA" id="ARBA00011032"/>
    </source>
</evidence>
<evidence type="ECO:0000256" key="8">
    <source>
        <dbReference type="ARBA" id="ARBA00049934"/>
    </source>
</evidence>
<dbReference type="PANTHER" id="PTHR30038:SF0">
    <property type="entry name" value="TUNGSTEN-CONTAINING ALDEHYDE FERREDOXIN OXIDOREDUCTASE"/>
    <property type="match status" value="1"/>
</dbReference>
<feature type="region of interest" description="Disordered" evidence="9">
    <location>
        <begin position="648"/>
        <end position="669"/>
    </location>
</feature>
<keyword evidence="7" id="KW-0411">Iron-sulfur</keyword>
<dbReference type="GO" id="GO:0016625">
    <property type="term" value="F:oxidoreductase activity, acting on the aldehyde or oxo group of donors, iron-sulfur protein as acceptor"/>
    <property type="evidence" value="ECO:0007669"/>
    <property type="project" value="InterPro"/>
</dbReference>
<dbReference type="GO" id="GO:0051539">
    <property type="term" value="F:4 iron, 4 sulfur cluster binding"/>
    <property type="evidence" value="ECO:0007669"/>
    <property type="project" value="UniProtKB-KW"/>
</dbReference>
<dbReference type="AlphaFoldDB" id="A0A5K7ZLM8"/>
<evidence type="ECO:0000256" key="9">
    <source>
        <dbReference type="SAM" id="MobiDB-lite"/>
    </source>
</evidence>
<protein>
    <submittedName>
        <fullName evidence="11">Aldehyde ferredoxin oxidoreductase</fullName>
    </submittedName>
</protein>
<dbReference type="RefSeq" id="WP_155307761.1">
    <property type="nucleotide sequence ID" value="NZ_AP021875.1"/>
</dbReference>
<dbReference type="GO" id="GO:0046872">
    <property type="term" value="F:metal ion binding"/>
    <property type="evidence" value="ECO:0007669"/>
    <property type="project" value="UniProtKB-KW"/>
</dbReference>
<keyword evidence="5" id="KW-0560">Oxidoreductase</keyword>
<comment type="cofactor">
    <cofactor evidence="1">
        <name>[4Fe-4S] cluster</name>
        <dbReference type="ChEBI" id="CHEBI:49883"/>
    </cofactor>
</comment>
<sequence>MRYAETGHHLEIDLTRGNIERVATDPKDTELYLGGLGTSAKIMWDRVPSEVEAFSPDNLLIFAAGLLCGTPATGCNRTIVTTISPQTKLLAFSMMGGFWAPELKYAGYDKVILRGKSPDLVYIWIKDDKVEIRDASHLKGKGAVETANLICEELKEPKAQVAAIGLAGENRVFFASIEQGRSSASRQGIGAVMGDKRVKAIAVRGTRDIHLARPAEFMALCSEVLEYIKFRNENPIPGVMPILAGLGSPQEMKVHDEKWHTENFMWGNSRERRKGFWNEEIARDWTQTMEDMRTRLISCYNCPMTCGATISPPGKPTYMMKCFSKLTYTMAAYSNLEFGLGIAQSATEYGVDGFSAPQVMAFALELLENGILSKDDFPGLPEDNEGRFHWLLDRIVRREGIGDVLADGTYWAAKAIGNGAEAYAHNNIKKHEQLPLKLSMLNPIYFLMYATGEKMNITQIEGQFPQAPYPKREHREAFVKDWFQVPDEKFKQYFLDWEPRGEKSIPYYPTPEMCCDIVDWQERMHYIDDALGMCAGLSSFPLKPPYHIHNYPKFISAGAGIEMDEETLTRAAKRYRTLVRAINTRRGLRRKDDRPPENHWKKRFPELEKELLDTYYAFKGWNEQGIPTKESLHELGLDHVYEEFEKRGIYSKTDEPPLPEDPVEPGKEV</sequence>
<evidence type="ECO:0000256" key="4">
    <source>
        <dbReference type="ARBA" id="ARBA00022723"/>
    </source>
</evidence>
<evidence type="ECO:0000313" key="11">
    <source>
        <dbReference type="EMBL" id="BBO79204.1"/>
    </source>
</evidence>
<keyword evidence="6" id="KW-0408">Iron</keyword>
<reference evidence="11 12" key="1">
    <citation type="submission" date="2019-11" db="EMBL/GenBank/DDBJ databases">
        <title>Comparative genomics of hydrocarbon-degrading Desulfosarcina strains.</title>
        <authorList>
            <person name="Watanabe M."/>
            <person name="Kojima H."/>
            <person name="Fukui M."/>
        </authorList>
    </citation>
    <scope>NUCLEOTIDE SEQUENCE [LARGE SCALE GENOMIC DNA]</scope>
    <source>
        <strain evidence="11 12">PP31</strain>
    </source>
</reference>
<dbReference type="InterPro" id="IPR036021">
    <property type="entry name" value="Tungsten_al_ferr_oxy-like_C"/>
</dbReference>
<keyword evidence="12" id="KW-1185">Reference proteome</keyword>
<evidence type="ECO:0000256" key="5">
    <source>
        <dbReference type="ARBA" id="ARBA00023002"/>
    </source>
</evidence>
<dbReference type="InterPro" id="IPR036503">
    <property type="entry name" value="Ald_Fedxn_OxRdtase_N_sf"/>
</dbReference>
<evidence type="ECO:0000256" key="7">
    <source>
        <dbReference type="ARBA" id="ARBA00023014"/>
    </source>
</evidence>
<dbReference type="InterPro" id="IPR001203">
    <property type="entry name" value="OxRdtase_Ald_Fedxn_C"/>
</dbReference>
<dbReference type="Gene3D" id="1.10.599.10">
    <property type="entry name" value="Aldehyde Ferredoxin Oxidoreductase Protein, subunit A, domain 3"/>
    <property type="match status" value="1"/>
</dbReference>
<dbReference type="InterPro" id="IPR013985">
    <property type="entry name" value="Ald_Fedxn_OxRdtase_dom3"/>
</dbReference>
<feature type="domain" description="Aldehyde ferredoxin oxidoreductase N-terminal" evidence="10">
    <location>
        <begin position="6"/>
        <end position="207"/>
    </location>
</feature>
<dbReference type="Pfam" id="PF01314">
    <property type="entry name" value="AFOR_C"/>
    <property type="match status" value="1"/>
</dbReference>
<dbReference type="SUPFAM" id="SSF48310">
    <property type="entry name" value="Aldehyde ferredoxin oxidoreductase, C-terminal domains"/>
    <property type="match status" value="1"/>
</dbReference>
<dbReference type="InterPro" id="IPR013983">
    <property type="entry name" value="Ald_Fedxn_OxRdtase_N"/>
</dbReference>
<dbReference type="Pfam" id="PF02730">
    <property type="entry name" value="AFOR_N"/>
    <property type="match status" value="1"/>
</dbReference>